<dbReference type="Proteomes" id="UP000541969">
    <property type="component" value="Unassembled WGS sequence"/>
</dbReference>
<name>A0A853CHI6_9ACTN</name>
<dbReference type="RefSeq" id="WP_179717884.1">
    <property type="nucleotide sequence ID" value="NZ_JACBZT010000001.1"/>
</dbReference>
<keyword evidence="2" id="KW-1185">Reference proteome</keyword>
<dbReference type="AlphaFoldDB" id="A0A853CHI6"/>
<evidence type="ECO:0000313" key="1">
    <source>
        <dbReference type="EMBL" id="NYJ06631.1"/>
    </source>
</evidence>
<evidence type="ECO:0000313" key="2">
    <source>
        <dbReference type="Proteomes" id="UP000541969"/>
    </source>
</evidence>
<reference evidence="1 2" key="1">
    <citation type="submission" date="2020-07" db="EMBL/GenBank/DDBJ databases">
        <title>Sequencing the genomes of 1000 actinobacteria strains.</title>
        <authorList>
            <person name="Klenk H.-P."/>
        </authorList>
    </citation>
    <scope>NUCLEOTIDE SEQUENCE [LARGE SCALE GENOMIC DNA]</scope>
    <source>
        <strain evidence="1 2">DSM 104001</strain>
    </source>
</reference>
<gene>
    <name evidence="1" type="ORF">GGQ55_002909</name>
</gene>
<organism evidence="1 2">
    <name type="scientific">Petropleomorpha daqingensis</name>
    <dbReference type="NCBI Taxonomy" id="2026353"/>
    <lineage>
        <taxon>Bacteria</taxon>
        <taxon>Bacillati</taxon>
        <taxon>Actinomycetota</taxon>
        <taxon>Actinomycetes</taxon>
        <taxon>Geodermatophilales</taxon>
        <taxon>Geodermatophilaceae</taxon>
        <taxon>Petropleomorpha</taxon>
    </lineage>
</organism>
<accession>A0A853CHI6</accession>
<proteinExistence type="predicted"/>
<dbReference type="EMBL" id="JACBZT010000001">
    <property type="protein sequence ID" value="NYJ06631.1"/>
    <property type="molecule type" value="Genomic_DNA"/>
</dbReference>
<comment type="caution">
    <text evidence="1">The sequence shown here is derived from an EMBL/GenBank/DDBJ whole genome shotgun (WGS) entry which is preliminary data.</text>
</comment>
<protein>
    <submittedName>
        <fullName evidence="1">Type II secretory pathway component PulM</fullName>
    </submittedName>
</protein>
<sequence length="69" mass="7130">MTGLAIAAGSIVLVAAVLVLSARLTGLVAERFGEDPKPWQLRMLPFGPFGPVLTWVLLSRPGGGGGSWA</sequence>